<dbReference type="SUPFAM" id="SSF140566">
    <property type="entry name" value="FlgN-like"/>
    <property type="match status" value="1"/>
</dbReference>
<name>A0A497E7P6_UNCAE</name>
<accession>A0A497E7P6</accession>
<dbReference type="Proteomes" id="UP000279422">
    <property type="component" value="Unassembled WGS sequence"/>
</dbReference>
<reference evidence="3 4" key="1">
    <citation type="submission" date="2018-06" db="EMBL/GenBank/DDBJ databases">
        <title>Extensive metabolic versatility and redundancy in microbially diverse, dynamic hydrothermal sediments.</title>
        <authorList>
            <person name="Dombrowski N."/>
            <person name="Teske A."/>
            <person name="Baker B.J."/>
        </authorList>
    </citation>
    <scope>NUCLEOTIDE SEQUENCE [LARGE SCALE GENOMIC DNA]</scope>
    <source>
        <strain evidence="3">B47_G16</strain>
    </source>
</reference>
<dbReference type="Pfam" id="PF05130">
    <property type="entry name" value="FlgN"/>
    <property type="match status" value="1"/>
</dbReference>
<evidence type="ECO:0000256" key="1">
    <source>
        <dbReference type="ARBA" id="ARBA00022795"/>
    </source>
</evidence>
<dbReference type="AlphaFoldDB" id="A0A497E7P6"/>
<gene>
    <name evidence="3" type="ORF">DRJ00_02355</name>
</gene>
<dbReference type="EMBL" id="QMPZ01000016">
    <property type="protein sequence ID" value="RLE10157.1"/>
    <property type="molecule type" value="Genomic_DNA"/>
</dbReference>
<organism evidence="3 4">
    <name type="scientific">Aerophobetes bacterium</name>
    <dbReference type="NCBI Taxonomy" id="2030807"/>
    <lineage>
        <taxon>Bacteria</taxon>
        <taxon>Candidatus Aerophobota</taxon>
    </lineage>
</organism>
<feature type="coiled-coil region" evidence="2">
    <location>
        <begin position="7"/>
        <end position="59"/>
    </location>
</feature>
<dbReference type="InterPro" id="IPR036679">
    <property type="entry name" value="FlgN-like_sf"/>
</dbReference>
<sequence length="144" mass="17146">MNEIDIKKAYEKELEIYESMFKITREQERSIQSKDLKKLSQLICQKAKMMEKIEKIEKSLVPFKEKWKNCKDEFALKEEISILMRKIASLLEEVLSREKKNELLLKNHLSTTAIELKNIQTGKTLKMAYKRGDEERSRFMNQKG</sequence>
<evidence type="ECO:0000313" key="3">
    <source>
        <dbReference type="EMBL" id="RLE10157.1"/>
    </source>
</evidence>
<proteinExistence type="predicted"/>
<keyword evidence="1" id="KW-1005">Bacterial flagellum biogenesis</keyword>
<evidence type="ECO:0000313" key="4">
    <source>
        <dbReference type="Proteomes" id="UP000279422"/>
    </source>
</evidence>
<keyword evidence="2" id="KW-0175">Coiled coil</keyword>
<evidence type="ECO:0000256" key="2">
    <source>
        <dbReference type="SAM" id="Coils"/>
    </source>
</evidence>
<dbReference type="InterPro" id="IPR007809">
    <property type="entry name" value="FlgN-like"/>
</dbReference>
<evidence type="ECO:0008006" key="5">
    <source>
        <dbReference type="Google" id="ProtNLM"/>
    </source>
</evidence>
<dbReference type="GO" id="GO:0044780">
    <property type="term" value="P:bacterial-type flagellum assembly"/>
    <property type="evidence" value="ECO:0007669"/>
    <property type="project" value="InterPro"/>
</dbReference>
<protein>
    <recommendedName>
        <fullName evidence="5">Flagellar protein FlgN</fullName>
    </recommendedName>
</protein>
<comment type="caution">
    <text evidence="3">The sequence shown here is derived from an EMBL/GenBank/DDBJ whole genome shotgun (WGS) entry which is preliminary data.</text>
</comment>